<feature type="domain" description="NERD" evidence="2">
    <location>
        <begin position="62"/>
        <end position="173"/>
    </location>
</feature>
<evidence type="ECO:0000313" key="3">
    <source>
        <dbReference type="EMBL" id="OGM08142.1"/>
    </source>
</evidence>
<proteinExistence type="predicted"/>
<dbReference type="Proteomes" id="UP000179219">
    <property type="component" value="Unassembled WGS sequence"/>
</dbReference>
<name>A0A1F7WZ51_9BACT</name>
<accession>A0A1F7WZ51</accession>
<evidence type="ECO:0000259" key="2">
    <source>
        <dbReference type="PROSITE" id="PS50965"/>
    </source>
</evidence>
<feature type="transmembrane region" description="Helical" evidence="1">
    <location>
        <begin position="12"/>
        <end position="31"/>
    </location>
</feature>
<dbReference type="InterPro" id="IPR011528">
    <property type="entry name" value="NERD"/>
</dbReference>
<gene>
    <name evidence="3" type="ORF">A2159_01880</name>
</gene>
<dbReference type="EMBL" id="MGFP01000060">
    <property type="protein sequence ID" value="OGM08142.1"/>
    <property type="molecule type" value="Genomic_DNA"/>
</dbReference>
<dbReference type="AlphaFoldDB" id="A0A1F7WZ51"/>
<feature type="transmembrane region" description="Helical" evidence="1">
    <location>
        <begin position="37"/>
        <end position="54"/>
    </location>
</feature>
<sequence length="216" mass="24566">MVIKIDYLNKNILIGFLLLVIIILFLFNTSLLSSNHIFKLLLVMVLFLLASLSLRRSNKFIAGQTGEKDIEFELKKLGENFVCINSGLETGRGNIDKIVIGPTGVWTLEVKSHKGNIIFERDTLLINNHFTEKDFLKQAYAEAKYLEDLIKEKLNLQIKVQPVLVFSNKFAKVNLGLKTYKGVYVVGKNWLNKLITETHTKSLGQETILKIKNLLS</sequence>
<dbReference type="Pfam" id="PF08378">
    <property type="entry name" value="NERD"/>
    <property type="match status" value="1"/>
</dbReference>
<evidence type="ECO:0000256" key="1">
    <source>
        <dbReference type="SAM" id="Phobius"/>
    </source>
</evidence>
<protein>
    <recommendedName>
        <fullName evidence="2">NERD domain-containing protein</fullName>
    </recommendedName>
</protein>
<keyword evidence="1" id="KW-1133">Transmembrane helix</keyword>
<dbReference type="PROSITE" id="PS50965">
    <property type="entry name" value="NERD"/>
    <property type="match status" value="1"/>
</dbReference>
<reference evidence="3 4" key="1">
    <citation type="journal article" date="2016" name="Nat. Commun.">
        <title>Thousands of microbial genomes shed light on interconnected biogeochemical processes in an aquifer system.</title>
        <authorList>
            <person name="Anantharaman K."/>
            <person name="Brown C.T."/>
            <person name="Hug L.A."/>
            <person name="Sharon I."/>
            <person name="Castelle C.J."/>
            <person name="Probst A.J."/>
            <person name="Thomas B.C."/>
            <person name="Singh A."/>
            <person name="Wilkins M.J."/>
            <person name="Karaoz U."/>
            <person name="Brodie E.L."/>
            <person name="Williams K.H."/>
            <person name="Hubbard S.S."/>
            <person name="Banfield J.F."/>
        </authorList>
    </citation>
    <scope>NUCLEOTIDE SEQUENCE [LARGE SCALE GENOMIC DNA]</scope>
</reference>
<keyword evidence="1" id="KW-0472">Membrane</keyword>
<comment type="caution">
    <text evidence="3">The sequence shown here is derived from an EMBL/GenBank/DDBJ whole genome shotgun (WGS) entry which is preliminary data.</text>
</comment>
<organism evidence="3 4">
    <name type="scientific">Candidatus Woesebacteria bacterium RBG_13_34_9</name>
    <dbReference type="NCBI Taxonomy" id="1802477"/>
    <lineage>
        <taxon>Bacteria</taxon>
        <taxon>Candidatus Woeseibacteriota</taxon>
    </lineage>
</organism>
<keyword evidence="1" id="KW-0812">Transmembrane</keyword>
<evidence type="ECO:0000313" key="4">
    <source>
        <dbReference type="Proteomes" id="UP000179219"/>
    </source>
</evidence>